<dbReference type="AlphaFoldDB" id="K8EFQ0"/>
<name>K8EFQ0_9CHLO</name>
<dbReference type="GeneID" id="19015985"/>
<dbReference type="GO" id="GO:0008270">
    <property type="term" value="F:zinc ion binding"/>
    <property type="evidence" value="ECO:0007669"/>
    <property type="project" value="UniProtKB-KW"/>
</dbReference>
<evidence type="ECO:0000313" key="7">
    <source>
        <dbReference type="EMBL" id="CCO16937.1"/>
    </source>
</evidence>
<dbReference type="STRING" id="41875.K8EFQ0"/>
<keyword evidence="1" id="KW-0479">Metal-binding</keyword>
<dbReference type="PROSITE" id="PS00518">
    <property type="entry name" value="ZF_RING_1"/>
    <property type="match status" value="1"/>
</dbReference>
<gene>
    <name evidence="7" type="ORF">Bathy05g04820</name>
</gene>
<dbReference type="OrthoDB" id="1305878at2759"/>
<dbReference type="PANTHER" id="PTHR46293">
    <property type="entry name" value="E3 UBIQUITIN PROTEIN LIGASE DRIP1"/>
    <property type="match status" value="1"/>
</dbReference>
<dbReference type="SMART" id="SM00184">
    <property type="entry name" value="RING"/>
    <property type="match status" value="1"/>
</dbReference>
<evidence type="ECO:0000259" key="6">
    <source>
        <dbReference type="PROSITE" id="PS50089"/>
    </source>
</evidence>
<dbReference type="InterPro" id="IPR044807">
    <property type="entry name" value="DRIP1-like"/>
</dbReference>
<dbReference type="RefSeq" id="XP_007513379.1">
    <property type="nucleotide sequence ID" value="XM_007513317.1"/>
</dbReference>
<accession>K8EFQ0</accession>
<dbReference type="Gene3D" id="3.30.40.10">
    <property type="entry name" value="Zinc/RING finger domain, C3HC4 (zinc finger)"/>
    <property type="match status" value="1"/>
</dbReference>
<evidence type="ECO:0000256" key="3">
    <source>
        <dbReference type="ARBA" id="ARBA00022833"/>
    </source>
</evidence>
<feature type="domain" description="RING-type" evidence="6">
    <location>
        <begin position="32"/>
        <end position="72"/>
    </location>
</feature>
<dbReference type="PROSITE" id="PS50089">
    <property type="entry name" value="ZF_RING_2"/>
    <property type="match status" value="1"/>
</dbReference>
<evidence type="ECO:0000256" key="4">
    <source>
        <dbReference type="PROSITE-ProRule" id="PRU00175"/>
    </source>
</evidence>
<protein>
    <recommendedName>
        <fullName evidence="6">RING-type domain-containing protein</fullName>
    </recommendedName>
</protein>
<evidence type="ECO:0000256" key="2">
    <source>
        <dbReference type="ARBA" id="ARBA00022771"/>
    </source>
</evidence>
<evidence type="ECO:0000256" key="1">
    <source>
        <dbReference type="ARBA" id="ARBA00022723"/>
    </source>
</evidence>
<evidence type="ECO:0000313" key="8">
    <source>
        <dbReference type="Proteomes" id="UP000198341"/>
    </source>
</evidence>
<organism evidence="7 8">
    <name type="scientific">Bathycoccus prasinos</name>
    <dbReference type="NCBI Taxonomy" id="41875"/>
    <lineage>
        <taxon>Eukaryota</taxon>
        <taxon>Viridiplantae</taxon>
        <taxon>Chlorophyta</taxon>
        <taxon>Mamiellophyceae</taxon>
        <taxon>Mamiellales</taxon>
        <taxon>Bathycoccaceae</taxon>
        <taxon>Bathycoccus</taxon>
    </lineage>
</organism>
<dbReference type="SUPFAM" id="SSF57850">
    <property type="entry name" value="RING/U-box"/>
    <property type="match status" value="1"/>
</dbReference>
<evidence type="ECO:0000256" key="5">
    <source>
        <dbReference type="SAM" id="MobiDB-lite"/>
    </source>
</evidence>
<dbReference type="GO" id="GO:0004842">
    <property type="term" value="F:ubiquitin-protein transferase activity"/>
    <property type="evidence" value="ECO:0007669"/>
    <property type="project" value="InterPro"/>
</dbReference>
<dbReference type="EMBL" id="FO082274">
    <property type="protein sequence ID" value="CCO16937.1"/>
    <property type="molecule type" value="Genomic_DNA"/>
</dbReference>
<dbReference type="InterPro" id="IPR017907">
    <property type="entry name" value="Znf_RING_CS"/>
</dbReference>
<keyword evidence="2 4" id="KW-0863">Zinc-finger</keyword>
<dbReference type="Pfam" id="PF00097">
    <property type="entry name" value="zf-C3HC4"/>
    <property type="match status" value="1"/>
</dbReference>
<reference evidence="7 8" key="1">
    <citation type="submission" date="2011-10" db="EMBL/GenBank/DDBJ databases">
        <authorList>
            <person name="Genoscope - CEA"/>
        </authorList>
    </citation>
    <scope>NUCLEOTIDE SEQUENCE [LARGE SCALE GENOMIC DNA]</scope>
    <source>
        <strain evidence="7 8">RCC 1105</strain>
    </source>
</reference>
<dbReference type="KEGG" id="bpg:Bathy05g04820"/>
<keyword evidence="3" id="KW-0862">Zinc</keyword>
<dbReference type="InterPro" id="IPR001841">
    <property type="entry name" value="Znf_RING"/>
</dbReference>
<feature type="region of interest" description="Disordered" evidence="5">
    <location>
        <begin position="109"/>
        <end position="139"/>
    </location>
</feature>
<dbReference type="InterPro" id="IPR013083">
    <property type="entry name" value="Znf_RING/FYVE/PHD"/>
</dbReference>
<sequence>MLKRRRGQNASINPALEHIEVDADILRASLTCEMCKNILREANTVTECLHSFCFQCISSKMIVGQSNYCPACGSSDSSLGVNPFLDKKIITDGRKNHLCQTFREMLEEKEVVEDGKGEKEGGEKEGEKKGEEQASMEEA</sequence>
<dbReference type="InterPro" id="IPR018957">
    <property type="entry name" value="Znf_C3HC4_RING-type"/>
</dbReference>
<keyword evidence="8" id="KW-1185">Reference proteome</keyword>
<feature type="compositionally biased region" description="Basic and acidic residues" evidence="5">
    <location>
        <begin position="109"/>
        <end position="132"/>
    </location>
</feature>
<dbReference type="Proteomes" id="UP000198341">
    <property type="component" value="Chromosome 5"/>
</dbReference>
<proteinExistence type="predicted"/>